<name>A0A841U714_9BACL</name>
<dbReference type="RefSeq" id="WP_185137748.1">
    <property type="nucleotide sequence ID" value="NZ_JACJVR010000079.1"/>
</dbReference>
<dbReference type="Proteomes" id="UP000553776">
    <property type="component" value="Unassembled WGS sequence"/>
</dbReference>
<dbReference type="SUPFAM" id="SSF141371">
    <property type="entry name" value="PilZ domain-like"/>
    <property type="match status" value="1"/>
</dbReference>
<comment type="caution">
    <text evidence="2">The sequence shown here is derived from an EMBL/GenBank/DDBJ whole genome shotgun (WGS) entry which is preliminary data.</text>
</comment>
<dbReference type="EMBL" id="JACJVR010000079">
    <property type="protein sequence ID" value="MBB6693770.1"/>
    <property type="molecule type" value="Genomic_DNA"/>
</dbReference>
<evidence type="ECO:0000259" key="1">
    <source>
        <dbReference type="Pfam" id="PF07238"/>
    </source>
</evidence>
<proteinExistence type="predicted"/>
<gene>
    <name evidence="2" type="ORF">H7B90_20440</name>
</gene>
<sequence>MEDASELTRRGEPYRYSFVPELPCLIRLREANGFAVRSKPGQALLIDMSPQGCKLESALNFRLPDNECKVILSVRLTRELELRGTMIWQEERTPAFAYGIQLEETHRDELEEEIRAYAEWKQLVNEGIVPADAWT</sequence>
<dbReference type="AlphaFoldDB" id="A0A841U714"/>
<dbReference type="InterPro" id="IPR009875">
    <property type="entry name" value="PilZ_domain"/>
</dbReference>
<dbReference type="Pfam" id="PF07238">
    <property type="entry name" value="PilZ"/>
    <property type="match status" value="1"/>
</dbReference>
<organism evidence="2 3">
    <name type="scientific">Cohnella xylanilytica</name>
    <dbReference type="NCBI Taxonomy" id="557555"/>
    <lineage>
        <taxon>Bacteria</taxon>
        <taxon>Bacillati</taxon>
        <taxon>Bacillota</taxon>
        <taxon>Bacilli</taxon>
        <taxon>Bacillales</taxon>
        <taxon>Paenibacillaceae</taxon>
        <taxon>Cohnella</taxon>
    </lineage>
</organism>
<accession>A0A841U714</accession>
<protein>
    <submittedName>
        <fullName evidence="2">PilZ domain-containing protein</fullName>
    </submittedName>
</protein>
<keyword evidence="3" id="KW-1185">Reference proteome</keyword>
<dbReference type="GO" id="GO:0035438">
    <property type="term" value="F:cyclic-di-GMP binding"/>
    <property type="evidence" value="ECO:0007669"/>
    <property type="project" value="InterPro"/>
</dbReference>
<reference evidence="2 3" key="1">
    <citation type="submission" date="2020-08" db="EMBL/GenBank/DDBJ databases">
        <title>Cohnella phylogeny.</title>
        <authorList>
            <person name="Dunlap C."/>
        </authorList>
    </citation>
    <scope>NUCLEOTIDE SEQUENCE [LARGE SCALE GENOMIC DNA]</scope>
    <source>
        <strain evidence="2 3">DSM 25239</strain>
    </source>
</reference>
<evidence type="ECO:0000313" key="2">
    <source>
        <dbReference type="EMBL" id="MBB6693770.1"/>
    </source>
</evidence>
<evidence type="ECO:0000313" key="3">
    <source>
        <dbReference type="Proteomes" id="UP000553776"/>
    </source>
</evidence>
<feature type="domain" description="PilZ" evidence="1">
    <location>
        <begin position="42"/>
        <end position="118"/>
    </location>
</feature>